<feature type="domain" description="GP-PDE" evidence="1">
    <location>
        <begin position="1"/>
        <end position="240"/>
    </location>
</feature>
<dbReference type="PANTHER" id="PTHR46211:SF14">
    <property type="entry name" value="GLYCEROPHOSPHODIESTER PHOSPHODIESTERASE"/>
    <property type="match status" value="1"/>
</dbReference>
<evidence type="ECO:0000313" key="2">
    <source>
        <dbReference type="EMBL" id="KKM77114.1"/>
    </source>
</evidence>
<dbReference type="GO" id="GO:0006629">
    <property type="term" value="P:lipid metabolic process"/>
    <property type="evidence" value="ECO:0007669"/>
    <property type="project" value="InterPro"/>
</dbReference>
<dbReference type="PANTHER" id="PTHR46211">
    <property type="entry name" value="GLYCEROPHOSPHORYL DIESTER PHOSPHODIESTERASE"/>
    <property type="match status" value="1"/>
</dbReference>
<dbReference type="Gene3D" id="3.20.20.190">
    <property type="entry name" value="Phosphatidylinositol (PI) phosphodiesterase"/>
    <property type="match status" value="1"/>
</dbReference>
<dbReference type="EMBL" id="LAZR01008696">
    <property type="protein sequence ID" value="KKM77114.1"/>
    <property type="molecule type" value="Genomic_DNA"/>
</dbReference>
<dbReference type="AlphaFoldDB" id="A0A0F9K4R6"/>
<dbReference type="PROSITE" id="PS51704">
    <property type="entry name" value="GP_PDE"/>
    <property type="match status" value="1"/>
</dbReference>
<dbReference type="GO" id="GO:0008081">
    <property type="term" value="F:phosphoric diester hydrolase activity"/>
    <property type="evidence" value="ECO:0007669"/>
    <property type="project" value="InterPro"/>
</dbReference>
<dbReference type="SUPFAM" id="SSF51695">
    <property type="entry name" value="PLC-like phosphodiesterases"/>
    <property type="match status" value="1"/>
</dbReference>
<sequence length="246" mass="28707">MKSPIIWGHRGAGFTNTLPSYKKCVDLGVDGLKTEARLSKDGVVILRFKPSIIIDGKKKLIKESNLEVIKQVILENNEEIPSLNEMFDAFNDKIRYNFDIWDVETGIKIIDVAKQYDLLEKIEITKPAGYRDPFHTLLKPLRKKDNDVILMNSLFSEKQITEDKYELLDHMRTLNIQVVNLSHHRFNMGIFKLVKKFGFKFYVWGVLFKYFLKKFITLNYKGMGIDGIYSHHPDKAVKLKRKYQSS</sequence>
<dbReference type="CDD" id="cd08556">
    <property type="entry name" value="GDPD"/>
    <property type="match status" value="1"/>
</dbReference>
<dbReference type="Pfam" id="PF03009">
    <property type="entry name" value="GDPD"/>
    <property type="match status" value="1"/>
</dbReference>
<organism evidence="2">
    <name type="scientific">marine sediment metagenome</name>
    <dbReference type="NCBI Taxonomy" id="412755"/>
    <lineage>
        <taxon>unclassified sequences</taxon>
        <taxon>metagenomes</taxon>
        <taxon>ecological metagenomes</taxon>
    </lineage>
</organism>
<comment type="caution">
    <text evidence="2">The sequence shown here is derived from an EMBL/GenBank/DDBJ whole genome shotgun (WGS) entry which is preliminary data.</text>
</comment>
<protein>
    <recommendedName>
        <fullName evidence="1">GP-PDE domain-containing protein</fullName>
    </recommendedName>
</protein>
<dbReference type="InterPro" id="IPR030395">
    <property type="entry name" value="GP_PDE_dom"/>
</dbReference>
<dbReference type="InterPro" id="IPR017946">
    <property type="entry name" value="PLC-like_Pdiesterase_TIM-brl"/>
</dbReference>
<accession>A0A0F9K4R6</accession>
<name>A0A0F9K4R6_9ZZZZ</name>
<reference evidence="2" key="1">
    <citation type="journal article" date="2015" name="Nature">
        <title>Complex archaea that bridge the gap between prokaryotes and eukaryotes.</title>
        <authorList>
            <person name="Spang A."/>
            <person name="Saw J.H."/>
            <person name="Jorgensen S.L."/>
            <person name="Zaremba-Niedzwiedzka K."/>
            <person name="Martijn J."/>
            <person name="Lind A.E."/>
            <person name="van Eijk R."/>
            <person name="Schleper C."/>
            <person name="Guy L."/>
            <person name="Ettema T.J."/>
        </authorList>
    </citation>
    <scope>NUCLEOTIDE SEQUENCE</scope>
</reference>
<proteinExistence type="predicted"/>
<evidence type="ECO:0000259" key="1">
    <source>
        <dbReference type="PROSITE" id="PS51704"/>
    </source>
</evidence>
<gene>
    <name evidence="2" type="ORF">LCGC14_1373380</name>
</gene>